<dbReference type="Proteomes" id="UP001060112">
    <property type="component" value="Chromosome"/>
</dbReference>
<dbReference type="PANTHER" id="PTHR43054:SF1">
    <property type="entry name" value="SCYLLO-INOSITOL 2-DEHYDROGENASE (NADP(+)) IOLU"/>
    <property type="match status" value="1"/>
</dbReference>
<dbReference type="InterPro" id="IPR000683">
    <property type="entry name" value="Gfo/Idh/MocA-like_OxRdtase_N"/>
</dbReference>
<dbReference type="SUPFAM" id="SSF55347">
    <property type="entry name" value="Glyceraldehyde-3-phosphate dehydrogenase-like, C-terminal domain"/>
    <property type="match status" value="1"/>
</dbReference>
<feature type="domain" description="Gfo/Idh/MocA-like oxidoreductase N-terminal" evidence="1">
    <location>
        <begin position="1"/>
        <end position="116"/>
    </location>
</feature>
<dbReference type="InterPro" id="IPR036291">
    <property type="entry name" value="NAD(P)-bd_dom_sf"/>
</dbReference>
<keyword evidence="3" id="KW-1185">Reference proteome</keyword>
<dbReference type="SUPFAM" id="SSF51735">
    <property type="entry name" value="NAD(P)-binding Rossmann-fold domains"/>
    <property type="match status" value="1"/>
</dbReference>
<reference evidence="2" key="1">
    <citation type="submission" date="2022-07" db="EMBL/GenBank/DDBJ databases">
        <title>Faecal culturing of patients with breast cancer.</title>
        <authorList>
            <person name="Teng N.M.Y."/>
            <person name="Kiu R."/>
            <person name="Evans R."/>
            <person name="Baker D.J."/>
            <person name="Zenner C."/>
            <person name="Robinson S.D."/>
            <person name="Hall L.J."/>
        </authorList>
    </citation>
    <scope>NUCLEOTIDE SEQUENCE</scope>
    <source>
        <strain evidence="2">LH1062</strain>
    </source>
</reference>
<evidence type="ECO:0000259" key="1">
    <source>
        <dbReference type="Pfam" id="PF01408"/>
    </source>
</evidence>
<dbReference type="Gene3D" id="3.30.360.10">
    <property type="entry name" value="Dihydrodipicolinate Reductase, domain 2"/>
    <property type="match status" value="1"/>
</dbReference>
<sequence>MKVGILGTGMIVKALLKTIDLLEFEKIYILGTDQTKEETEELAKKYSLEKCFYDYQEMLKSDVDTIYVALPNHLHYMFAKQALLHDKHVIIEKPITSNYKELQDLIDIANQRKLIILEAMNIHYLPAYQSMKNILPKLGQLKIISLNYSQYSSRYNAFKSGTVLPAFDYHKSGGALMDINVYNIHFVVGLFGKPQKVTYLANIERHIDTSGILTLDYDSFKVICIGAKDCKAPITSLIQGDQGCIVLHKPVNSFMEYDVMLHDQEKQTYHFDENKHRLYYEFKEFISIIEQKDYDRANEMLIISSIASELMQEARKQAGIQFDSDTEMFHS</sequence>
<dbReference type="Pfam" id="PF01408">
    <property type="entry name" value="GFO_IDH_MocA"/>
    <property type="match status" value="1"/>
</dbReference>
<evidence type="ECO:0000313" key="3">
    <source>
        <dbReference type="Proteomes" id="UP001060112"/>
    </source>
</evidence>
<dbReference type="EMBL" id="CP101620">
    <property type="protein sequence ID" value="UTY40176.1"/>
    <property type="molecule type" value="Genomic_DNA"/>
</dbReference>
<name>A0ABY5I4D1_9FIRM</name>
<proteinExistence type="predicted"/>
<dbReference type="Gene3D" id="3.40.50.720">
    <property type="entry name" value="NAD(P)-binding Rossmann-like Domain"/>
    <property type="match status" value="1"/>
</dbReference>
<dbReference type="PANTHER" id="PTHR43054">
    <property type="match status" value="1"/>
</dbReference>
<dbReference type="RefSeq" id="WP_290141602.1">
    <property type="nucleotide sequence ID" value="NZ_CP101620.1"/>
</dbReference>
<gene>
    <name evidence="2" type="ORF">NMU03_05090</name>
</gene>
<accession>A0ABY5I4D1</accession>
<evidence type="ECO:0000313" key="2">
    <source>
        <dbReference type="EMBL" id="UTY40176.1"/>
    </source>
</evidence>
<organism evidence="2 3">
    <name type="scientific">Allocoprobacillus halotolerans</name>
    <dbReference type="NCBI Taxonomy" id="2944914"/>
    <lineage>
        <taxon>Bacteria</taxon>
        <taxon>Bacillati</taxon>
        <taxon>Bacillota</taxon>
        <taxon>Erysipelotrichia</taxon>
        <taxon>Erysipelotrichales</taxon>
        <taxon>Erysipelotrichaceae</taxon>
        <taxon>Allocoprobacillus</taxon>
    </lineage>
</organism>
<protein>
    <submittedName>
        <fullName evidence="2">Gfo/Idh/MocA family oxidoreductase</fullName>
    </submittedName>
</protein>